<dbReference type="Gene3D" id="3.10.450.150">
    <property type="entry name" value="enterococcus faecalis protein"/>
    <property type="match status" value="1"/>
</dbReference>
<reference evidence="1 2" key="1">
    <citation type="journal article" date="2015" name="Genome Announc.">
        <title>Expanding the biotechnology potential of lactobacilli through comparative genomics of 213 strains and associated genera.</title>
        <authorList>
            <person name="Sun Z."/>
            <person name="Harris H.M."/>
            <person name="McCann A."/>
            <person name="Guo C."/>
            <person name="Argimon S."/>
            <person name="Zhang W."/>
            <person name="Yang X."/>
            <person name="Jeffery I.B."/>
            <person name="Cooney J.C."/>
            <person name="Kagawa T.F."/>
            <person name="Liu W."/>
            <person name="Song Y."/>
            <person name="Salvetti E."/>
            <person name="Wrobel A."/>
            <person name="Rasinkangas P."/>
            <person name="Parkhill J."/>
            <person name="Rea M.C."/>
            <person name="O'Sullivan O."/>
            <person name="Ritari J."/>
            <person name="Douillard F.P."/>
            <person name="Paul Ross R."/>
            <person name="Yang R."/>
            <person name="Briner A.E."/>
            <person name="Felis G.E."/>
            <person name="de Vos W.M."/>
            <person name="Barrangou R."/>
            <person name="Klaenhammer T.R."/>
            <person name="Caufield P.W."/>
            <person name="Cui Y."/>
            <person name="Zhang H."/>
            <person name="O'Toole P.W."/>
        </authorList>
    </citation>
    <scope>NUCLEOTIDE SEQUENCE [LARGE SCALE GENOMIC DNA]</scope>
    <source>
        <strain evidence="1 2">DSM 17758</strain>
    </source>
</reference>
<sequence length="104" mass="11979">MFKTPANRFASFGVVAVLPGELIDQIWLIIDRQLKGLFPLNEQVLSFELRENDKQQVQYIYYLEDNNNAIAFDTDYAFQEDFPEALLVYDDGKAQTILLPSEAD</sequence>
<dbReference type="OrthoDB" id="2225914at2"/>
<comment type="caution">
    <text evidence="1">The sequence shown here is derived from an EMBL/GenBank/DDBJ whole genome shotgun (WGS) entry which is preliminary data.</text>
</comment>
<dbReference type="Proteomes" id="UP000051315">
    <property type="component" value="Unassembled WGS sequence"/>
</dbReference>
<dbReference type="AlphaFoldDB" id="A0A0R1W738"/>
<dbReference type="RefSeq" id="WP_057822904.1">
    <property type="nucleotide sequence ID" value="NZ_AZFX01000003.1"/>
</dbReference>
<dbReference type="PATRIC" id="fig|1423735.3.peg.965"/>
<evidence type="ECO:0000313" key="1">
    <source>
        <dbReference type="EMBL" id="KRM13760.1"/>
    </source>
</evidence>
<keyword evidence="2" id="KW-1185">Reference proteome</keyword>
<dbReference type="EMBL" id="AZFX01000003">
    <property type="protein sequence ID" value="KRM13760.1"/>
    <property type="molecule type" value="Genomic_DNA"/>
</dbReference>
<organism evidence="1 2">
    <name type="scientific">Lapidilactobacillus concavus DSM 17758</name>
    <dbReference type="NCBI Taxonomy" id="1423735"/>
    <lineage>
        <taxon>Bacteria</taxon>
        <taxon>Bacillati</taxon>
        <taxon>Bacillota</taxon>
        <taxon>Bacilli</taxon>
        <taxon>Lactobacillales</taxon>
        <taxon>Lactobacillaceae</taxon>
        <taxon>Lapidilactobacillus</taxon>
    </lineage>
</organism>
<name>A0A0R1W738_9LACO</name>
<accession>A0A0R1W738</accession>
<dbReference type="InterPro" id="IPR009303">
    <property type="entry name" value="DUF960"/>
</dbReference>
<evidence type="ECO:0000313" key="2">
    <source>
        <dbReference type="Proteomes" id="UP000051315"/>
    </source>
</evidence>
<protein>
    <submittedName>
        <fullName evidence="1">Uncharacterized protein</fullName>
    </submittedName>
</protein>
<dbReference type="Pfam" id="PF06124">
    <property type="entry name" value="DUF960"/>
    <property type="match status" value="1"/>
</dbReference>
<gene>
    <name evidence="1" type="ORF">FC15_GL000927</name>
</gene>
<proteinExistence type="predicted"/>
<dbReference type="STRING" id="1423735.FC15_GL000927"/>